<sequence>MLRADEELMNADEGSIEVGTTGTIGSLISRELDTVKHPPFSRKKHQTSPILVHYSAISKKPIKKQTPQNDFSSSSSSSSNSNSSSNNNHKPRRSVRCDGSQVPILRVDEIYAERNSNVDVGGSKQRVYAVEMVDVKCDNLFIRRHRKIGFAKLSGSIV</sequence>
<dbReference type="Proteomes" id="UP000515123">
    <property type="component" value="Linkage group 9"/>
</dbReference>
<evidence type="ECO:0000313" key="2">
    <source>
        <dbReference type="Proteomes" id="UP000515123"/>
    </source>
</evidence>
<dbReference type="GeneID" id="109715064"/>
<accession>A0A6P5FIJ3</accession>
<evidence type="ECO:0000256" key="1">
    <source>
        <dbReference type="SAM" id="MobiDB-lite"/>
    </source>
</evidence>
<dbReference type="RefSeq" id="XP_020095442.1">
    <property type="nucleotide sequence ID" value="XM_020239853.1"/>
</dbReference>
<dbReference type="PANTHER" id="PTHR36405">
    <property type="entry name" value="BNAA10G09140D PROTEIN"/>
    <property type="match status" value="1"/>
</dbReference>
<proteinExistence type="predicted"/>
<dbReference type="OrthoDB" id="670923at2759"/>
<protein>
    <submittedName>
        <fullName evidence="3">Uncharacterized protein LOC109715064</fullName>
    </submittedName>
</protein>
<evidence type="ECO:0000313" key="3">
    <source>
        <dbReference type="RefSeq" id="XP_020095442.1"/>
    </source>
</evidence>
<organism evidence="2 3">
    <name type="scientific">Ananas comosus</name>
    <name type="common">Pineapple</name>
    <name type="synonym">Ananas ananas</name>
    <dbReference type="NCBI Taxonomy" id="4615"/>
    <lineage>
        <taxon>Eukaryota</taxon>
        <taxon>Viridiplantae</taxon>
        <taxon>Streptophyta</taxon>
        <taxon>Embryophyta</taxon>
        <taxon>Tracheophyta</taxon>
        <taxon>Spermatophyta</taxon>
        <taxon>Magnoliopsida</taxon>
        <taxon>Liliopsida</taxon>
        <taxon>Poales</taxon>
        <taxon>Bromeliaceae</taxon>
        <taxon>Bromelioideae</taxon>
        <taxon>Ananas</taxon>
    </lineage>
</organism>
<feature type="region of interest" description="Disordered" evidence="1">
    <location>
        <begin position="37"/>
        <end position="99"/>
    </location>
</feature>
<reference evidence="3" key="2">
    <citation type="submission" date="2025-08" db="UniProtKB">
        <authorList>
            <consortium name="RefSeq"/>
        </authorList>
    </citation>
    <scope>IDENTIFICATION</scope>
    <source>
        <tissue evidence="3">Leaf</tissue>
    </source>
</reference>
<feature type="compositionally biased region" description="Low complexity" evidence="1">
    <location>
        <begin position="72"/>
        <end position="88"/>
    </location>
</feature>
<keyword evidence="2" id="KW-1185">Reference proteome</keyword>
<gene>
    <name evidence="3" type="primary">LOC109715064</name>
</gene>
<dbReference type="AlphaFoldDB" id="A0A6P5FIJ3"/>
<dbReference type="PANTHER" id="PTHR36405:SF1">
    <property type="entry name" value="OS07G0520600 PROTEIN"/>
    <property type="match status" value="1"/>
</dbReference>
<name>A0A6P5FIJ3_ANACO</name>
<reference evidence="2" key="1">
    <citation type="journal article" date="2015" name="Nat. Genet.">
        <title>The pineapple genome and the evolution of CAM photosynthesis.</title>
        <authorList>
            <person name="Ming R."/>
            <person name="VanBuren R."/>
            <person name="Wai C.M."/>
            <person name="Tang H."/>
            <person name="Schatz M.C."/>
            <person name="Bowers J.E."/>
            <person name="Lyons E."/>
            <person name="Wang M.L."/>
            <person name="Chen J."/>
            <person name="Biggers E."/>
            <person name="Zhang J."/>
            <person name="Huang L."/>
            <person name="Zhang L."/>
            <person name="Miao W."/>
            <person name="Zhang J."/>
            <person name="Ye Z."/>
            <person name="Miao C."/>
            <person name="Lin Z."/>
            <person name="Wang H."/>
            <person name="Zhou H."/>
            <person name="Yim W.C."/>
            <person name="Priest H.D."/>
            <person name="Zheng C."/>
            <person name="Woodhouse M."/>
            <person name="Edger P.P."/>
            <person name="Guyot R."/>
            <person name="Guo H.B."/>
            <person name="Guo H."/>
            <person name="Zheng G."/>
            <person name="Singh R."/>
            <person name="Sharma A."/>
            <person name="Min X."/>
            <person name="Zheng Y."/>
            <person name="Lee H."/>
            <person name="Gurtowski J."/>
            <person name="Sedlazeck F.J."/>
            <person name="Harkess A."/>
            <person name="McKain M.R."/>
            <person name="Liao Z."/>
            <person name="Fang J."/>
            <person name="Liu J."/>
            <person name="Zhang X."/>
            <person name="Zhang Q."/>
            <person name="Hu W."/>
            <person name="Qin Y."/>
            <person name="Wang K."/>
            <person name="Chen L.Y."/>
            <person name="Shirley N."/>
            <person name="Lin Y.R."/>
            <person name="Liu L.Y."/>
            <person name="Hernandez A.G."/>
            <person name="Wright C.L."/>
            <person name="Bulone V."/>
            <person name="Tuskan G.A."/>
            <person name="Heath K."/>
            <person name="Zee F."/>
            <person name="Moore P.H."/>
            <person name="Sunkar R."/>
            <person name="Leebens-Mack J.H."/>
            <person name="Mockler T."/>
            <person name="Bennetzen J.L."/>
            <person name="Freeling M."/>
            <person name="Sankoff D."/>
            <person name="Paterson A.H."/>
            <person name="Zhu X."/>
            <person name="Yang X."/>
            <person name="Smith J.A."/>
            <person name="Cushman J.C."/>
            <person name="Paull R.E."/>
            <person name="Yu Q."/>
        </authorList>
    </citation>
    <scope>NUCLEOTIDE SEQUENCE [LARGE SCALE GENOMIC DNA]</scope>
    <source>
        <strain evidence="2">cv. F153</strain>
    </source>
</reference>